<keyword evidence="3" id="KW-1185">Reference proteome</keyword>
<dbReference type="EMBL" id="JAGTTL010000027">
    <property type="protein sequence ID" value="KAK6300404.1"/>
    <property type="molecule type" value="Genomic_DNA"/>
</dbReference>
<sequence length="167" mass="19123">MATFSTTQLSLYTSNPYSNAFPPDPISLSKAQQLKEPSHPRCLQYVKTVVPKGGNRRVRRLIKSRVKRNSQAFGERCKKYRKEVLRKRRIYRDLQEKRDGLIARAAAKVAAQVAAKYPRALSEAEAESDVEGEKKTMPEEAIKGKLKKKLEEFNLKMKRKSTQQTPT</sequence>
<accession>A0AAN8L3M0</accession>
<feature type="region of interest" description="Disordered" evidence="1">
    <location>
        <begin position="122"/>
        <end position="143"/>
    </location>
</feature>
<protein>
    <submittedName>
        <fullName evidence="2">Uncharacterized protein</fullName>
    </submittedName>
</protein>
<dbReference type="AlphaFoldDB" id="A0AAN8L3M0"/>
<evidence type="ECO:0000313" key="3">
    <source>
        <dbReference type="Proteomes" id="UP001356427"/>
    </source>
</evidence>
<evidence type="ECO:0000256" key="1">
    <source>
        <dbReference type="SAM" id="MobiDB-lite"/>
    </source>
</evidence>
<gene>
    <name evidence="2" type="ORF">J4Q44_G00285020</name>
</gene>
<evidence type="ECO:0000313" key="2">
    <source>
        <dbReference type="EMBL" id="KAK6300404.1"/>
    </source>
</evidence>
<dbReference type="Proteomes" id="UP001356427">
    <property type="component" value="Unassembled WGS sequence"/>
</dbReference>
<reference evidence="2 3" key="1">
    <citation type="submission" date="2021-04" db="EMBL/GenBank/DDBJ databases">
        <authorList>
            <person name="De Guttry C."/>
            <person name="Zahm M."/>
            <person name="Klopp C."/>
            <person name="Cabau C."/>
            <person name="Louis A."/>
            <person name="Berthelot C."/>
            <person name="Parey E."/>
            <person name="Roest Crollius H."/>
            <person name="Montfort J."/>
            <person name="Robinson-Rechavi M."/>
            <person name="Bucao C."/>
            <person name="Bouchez O."/>
            <person name="Gislard M."/>
            <person name="Lluch J."/>
            <person name="Milhes M."/>
            <person name="Lampietro C."/>
            <person name="Lopez Roques C."/>
            <person name="Donnadieu C."/>
            <person name="Braasch I."/>
            <person name="Desvignes T."/>
            <person name="Postlethwait J."/>
            <person name="Bobe J."/>
            <person name="Wedekind C."/>
            <person name="Guiguen Y."/>
        </authorList>
    </citation>
    <scope>NUCLEOTIDE SEQUENCE [LARGE SCALE GENOMIC DNA]</scope>
    <source>
        <strain evidence="2">Cs_M1</strain>
        <tissue evidence="2">Blood</tissue>
    </source>
</reference>
<feature type="compositionally biased region" description="Basic and acidic residues" evidence="1">
    <location>
        <begin position="131"/>
        <end position="143"/>
    </location>
</feature>
<proteinExistence type="predicted"/>
<organism evidence="2 3">
    <name type="scientific">Coregonus suidteri</name>
    <dbReference type="NCBI Taxonomy" id="861788"/>
    <lineage>
        <taxon>Eukaryota</taxon>
        <taxon>Metazoa</taxon>
        <taxon>Chordata</taxon>
        <taxon>Craniata</taxon>
        <taxon>Vertebrata</taxon>
        <taxon>Euteleostomi</taxon>
        <taxon>Actinopterygii</taxon>
        <taxon>Neopterygii</taxon>
        <taxon>Teleostei</taxon>
        <taxon>Protacanthopterygii</taxon>
        <taxon>Salmoniformes</taxon>
        <taxon>Salmonidae</taxon>
        <taxon>Coregoninae</taxon>
        <taxon>Coregonus</taxon>
    </lineage>
</organism>
<name>A0AAN8L3M0_9TELE</name>
<comment type="caution">
    <text evidence="2">The sequence shown here is derived from an EMBL/GenBank/DDBJ whole genome shotgun (WGS) entry which is preliminary data.</text>
</comment>